<sequence length="158" mass="18002">MLRTKVKYRRHCRALAIQGTLQMQRQNTTSLHGQLEQSKNTFKTIRIVATKNAPWRRQLASEVPWPPVAAVPFSWGDRHGGGSGPAAGRKRERELAWIQAQAMIAPWSVAQRVPAEPRIDRMDCKDPALPTTARRMRRKRRTTSWGVARGSQRGRRAD</sequence>
<gene>
    <name evidence="2" type="ORF">PCOR1329_LOCUS20438</name>
</gene>
<protein>
    <submittedName>
        <fullName evidence="2">Uncharacterized protein</fullName>
    </submittedName>
</protein>
<organism evidence="2 3">
    <name type="scientific">Prorocentrum cordatum</name>
    <dbReference type="NCBI Taxonomy" id="2364126"/>
    <lineage>
        <taxon>Eukaryota</taxon>
        <taxon>Sar</taxon>
        <taxon>Alveolata</taxon>
        <taxon>Dinophyceae</taxon>
        <taxon>Prorocentrales</taxon>
        <taxon>Prorocentraceae</taxon>
        <taxon>Prorocentrum</taxon>
    </lineage>
</organism>
<comment type="caution">
    <text evidence="2">The sequence shown here is derived from an EMBL/GenBank/DDBJ whole genome shotgun (WGS) entry which is preliminary data.</text>
</comment>
<feature type="region of interest" description="Disordered" evidence="1">
    <location>
        <begin position="121"/>
        <end position="158"/>
    </location>
</feature>
<evidence type="ECO:0000256" key="1">
    <source>
        <dbReference type="SAM" id="MobiDB-lite"/>
    </source>
</evidence>
<proteinExistence type="predicted"/>
<dbReference type="EMBL" id="CAUYUJ010006635">
    <property type="protein sequence ID" value="CAK0818058.1"/>
    <property type="molecule type" value="Genomic_DNA"/>
</dbReference>
<accession>A0ABN9RJX5</accession>
<name>A0ABN9RJX5_9DINO</name>
<dbReference type="Proteomes" id="UP001189429">
    <property type="component" value="Unassembled WGS sequence"/>
</dbReference>
<evidence type="ECO:0000313" key="2">
    <source>
        <dbReference type="EMBL" id="CAK0818058.1"/>
    </source>
</evidence>
<reference evidence="2" key="1">
    <citation type="submission" date="2023-10" db="EMBL/GenBank/DDBJ databases">
        <authorList>
            <person name="Chen Y."/>
            <person name="Shah S."/>
            <person name="Dougan E. K."/>
            <person name="Thang M."/>
            <person name="Chan C."/>
        </authorList>
    </citation>
    <scope>NUCLEOTIDE SEQUENCE [LARGE SCALE GENOMIC DNA]</scope>
</reference>
<evidence type="ECO:0000313" key="3">
    <source>
        <dbReference type="Proteomes" id="UP001189429"/>
    </source>
</evidence>
<keyword evidence="3" id="KW-1185">Reference proteome</keyword>